<dbReference type="RefSeq" id="WP_005464618.1">
    <property type="nucleotide sequence ID" value="NZ_CM001484.1"/>
</dbReference>
<reference evidence="2" key="2">
    <citation type="submission" date="2012-01" db="EMBL/GenBank/DDBJ databases">
        <title>Noncontiguous Finished sequence of chromosome of Saccharomonospora glauca K62.</title>
        <authorList>
            <consortium name="US DOE Joint Genome Institute"/>
            <person name="Lucas S."/>
            <person name="Han J."/>
            <person name="Lapidus A."/>
            <person name="Cheng J.-F."/>
            <person name="Goodwin L."/>
            <person name="Pitluck S."/>
            <person name="Peters L."/>
            <person name="Mikhailova N."/>
            <person name="Held B."/>
            <person name="Detter J.C."/>
            <person name="Han C."/>
            <person name="Tapia R."/>
            <person name="Land M."/>
            <person name="Hauser L."/>
            <person name="Kyrpides N."/>
            <person name="Ivanova N."/>
            <person name="Pagani I."/>
            <person name="Brambilla E.-M."/>
            <person name="Klenk H.-P."/>
            <person name="Woyke T."/>
        </authorList>
    </citation>
    <scope>NUCLEOTIDE SEQUENCE [LARGE SCALE GENOMIC DNA]</scope>
    <source>
        <strain evidence="2">K62</strain>
    </source>
</reference>
<sequence>MSDGYELDPTTLEAVAGKLRNASTTLSGVDLGQGPPDAGNLTDLMAGVMTKLVNDTSELVAGAGAAGDQVAKARQEYLDQEQRVREDLSVD</sequence>
<dbReference type="OrthoDB" id="9995929at2"/>
<evidence type="ECO:0000313" key="2">
    <source>
        <dbReference type="Proteomes" id="UP000005087"/>
    </source>
</evidence>
<proteinExistence type="predicted"/>
<dbReference type="AlphaFoldDB" id="I1D2L9"/>
<organism evidence="1 2">
    <name type="scientific">Saccharomonospora glauca K62</name>
    <dbReference type="NCBI Taxonomy" id="928724"/>
    <lineage>
        <taxon>Bacteria</taxon>
        <taxon>Bacillati</taxon>
        <taxon>Actinomycetota</taxon>
        <taxon>Actinomycetes</taxon>
        <taxon>Pseudonocardiales</taxon>
        <taxon>Pseudonocardiaceae</taxon>
        <taxon>Saccharomonospora</taxon>
    </lineage>
</organism>
<gene>
    <name evidence="1" type="ORF">SacglDRAFT_02298</name>
</gene>
<dbReference type="Proteomes" id="UP000005087">
    <property type="component" value="Chromosome"/>
</dbReference>
<dbReference type="EMBL" id="CM001484">
    <property type="protein sequence ID" value="EIE99193.1"/>
    <property type="molecule type" value="Genomic_DNA"/>
</dbReference>
<name>I1D2L9_9PSEU</name>
<accession>I1D2L9</accession>
<keyword evidence="2" id="KW-1185">Reference proteome</keyword>
<protein>
    <submittedName>
        <fullName evidence="1">Uncharacterized protein</fullName>
    </submittedName>
</protein>
<evidence type="ECO:0000313" key="1">
    <source>
        <dbReference type="EMBL" id="EIE99193.1"/>
    </source>
</evidence>
<dbReference type="STRING" id="928724.SacglDRAFT_02298"/>
<dbReference type="HOGENOM" id="CLU_2425142_0_0_11"/>
<reference evidence="1 2" key="1">
    <citation type="submission" date="2011-09" db="EMBL/GenBank/DDBJ databases">
        <authorList>
            <consortium name="US DOE Joint Genome Institute (JGI-PGF)"/>
            <person name="Lucas S."/>
            <person name="Han J."/>
            <person name="Lapidus A."/>
            <person name="Cheng J.-F."/>
            <person name="Goodwin L."/>
            <person name="Pitluck S."/>
            <person name="Peters L."/>
            <person name="Land M.L."/>
            <person name="Hauser L."/>
            <person name="Brambilla E."/>
            <person name="Klenk H.-P."/>
            <person name="Woyke T.J."/>
        </authorList>
    </citation>
    <scope>NUCLEOTIDE SEQUENCE [LARGE SCALE GENOMIC DNA]</scope>
    <source>
        <strain evidence="1 2">K62</strain>
    </source>
</reference>